<dbReference type="Proteomes" id="UP000010959">
    <property type="component" value="Unassembled WGS sequence"/>
</dbReference>
<dbReference type="AlphaFoldDB" id="L7CE22"/>
<evidence type="ECO:0000313" key="3">
    <source>
        <dbReference type="Proteomes" id="UP000010959"/>
    </source>
</evidence>
<feature type="region of interest" description="Disordered" evidence="1">
    <location>
        <begin position="37"/>
        <end position="83"/>
    </location>
</feature>
<evidence type="ECO:0000256" key="1">
    <source>
        <dbReference type="SAM" id="MobiDB-lite"/>
    </source>
</evidence>
<accession>L7CE22</accession>
<dbReference type="RefSeq" id="WP_007338775.1">
    <property type="nucleotide sequence ID" value="NZ_AMWG01000111.1"/>
</dbReference>
<comment type="caution">
    <text evidence="2">The sequence shown here is derived from an EMBL/GenBank/DDBJ whole genome shotgun (WGS) entry which is preliminary data.</text>
</comment>
<sequence>MAKFYVQSGTFRSVVAADSARKAALWAVHQVMQQVLPTDEDNDSLSASATNENSSNTITNRPPSGEASGQRPGPGSTPVAVLDGRVRISERGYDRNDCAEMPTMEVVAEWNQMVLTLDRLQQMMRHG</sequence>
<protein>
    <submittedName>
        <fullName evidence="2">Uncharacterized protein</fullName>
    </submittedName>
</protein>
<organism evidence="2 3">
    <name type="scientific">Rhodopirellula baltica SWK14</name>
    <dbReference type="NCBI Taxonomy" id="993516"/>
    <lineage>
        <taxon>Bacteria</taxon>
        <taxon>Pseudomonadati</taxon>
        <taxon>Planctomycetota</taxon>
        <taxon>Planctomycetia</taxon>
        <taxon>Pirellulales</taxon>
        <taxon>Pirellulaceae</taxon>
        <taxon>Rhodopirellula</taxon>
    </lineage>
</organism>
<dbReference type="EMBL" id="AMWG01000111">
    <property type="protein sequence ID" value="ELP32268.1"/>
    <property type="molecule type" value="Genomic_DNA"/>
</dbReference>
<proteinExistence type="predicted"/>
<gene>
    <name evidence="2" type="ORF">RBSWK_03967</name>
</gene>
<dbReference type="PATRIC" id="fig|993516.3.peg.4248"/>
<feature type="compositionally biased region" description="Low complexity" evidence="1">
    <location>
        <begin position="46"/>
        <end position="60"/>
    </location>
</feature>
<name>L7CE22_RHOBT</name>
<evidence type="ECO:0000313" key="2">
    <source>
        <dbReference type="EMBL" id="ELP32268.1"/>
    </source>
</evidence>
<reference evidence="2 3" key="1">
    <citation type="journal article" date="2013" name="Mar. Genomics">
        <title>Expression of sulfatases in Rhodopirellula baltica and the diversity of sulfatases in the genus Rhodopirellula.</title>
        <authorList>
            <person name="Wegner C.E."/>
            <person name="Richter-Heitmann T."/>
            <person name="Klindworth A."/>
            <person name="Klockow C."/>
            <person name="Richter M."/>
            <person name="Achstetter T."/>
            <person name="Glockner F.O."/>
            <person name="Harder J."/>
        </authorList>
    </citation>
    <scope>NUCLEOTIDE SEQUENCE [LARGE SCALE GENOMIC DNA]</scope>
    <source>
        <strain evidence="2 3">SWK14</strain>
    </source>
</reference>